<keyword evidence="2" id="KW-1185">Reference proteome</keyword>
<evidence type="ECO:0000313" key="1">
    <source>
        <dbReference type="EMBL" id="PRY55192.1"/>
    </source>
</evidence>
<organism evidence="1 2">
    <name type="scientific">Arcticibacter pallidicorallinus</name>
    <dbReference type="NCBI Taxonomy" id="1259464"/>
    <lineage>
        <taxon>Bacteria</taxon>
        <taxon>Pseudomonadati</taxon>
        <taxon>Bacteroidota</taxon>
        <taxon>Sphingobacteriia</taxon>
        <taxon>Sphingobacteriales</taxon>
        <taxon>Sphingobacteriaceae</taxon>
        <taxon>Arcticibacter</taxon>
    </lineage>
</organism>
<evidence type="ECO:0000313" key="2">
    <source>
        <dbReference type="Proteomes" id="UP000238034"/>
    </source>
</evidence>
<dbReference type="Proteomes" id="UP000238034">
    <property type="component" value="Unassembled WGS sequence"/>
</dbReference>
<accession>A0A2T0UBC3</accession>
<name>A0A2T0UBC3_9SPHI</name>
<reference evidence="1 2" key="1">
    <citation type="submission" date="2018-03" db="EMBL/GenBank/DDBJ databases">
        <title>Genomic Encyclopedia of Type Strains, Phase III (KMG-III): the genomes of soil and plant-associated and newly described type strains.</title>
        <authorList>
            <person name="Whitman W."/>
        </authorList>
    </citation>
    <scope>NUCLEOTIDE SEQUENCE [LARGE SCALE GENOMIC DNA]</scope>
    <source>
        <strain evidence="1 2">CGMCC 1.9313</strain>
    </source>
</reference>
<protein>
    <submittedName>
        <fullName evidence="1">Uncharacterized protein</fullName>
    </submittedName>
</protein>
<sequence>MISLELNKSKVALLPEQHFTQMLPRNVDMISEKHLEHERVPSNISWLKAIWTVLIASCFLVKSGFRN</sequence>
<gene>
    <name evidence="1" type="ORF">B0I27_101160</name>
</gene>
<comment type="caution">
    <text evidence="1">The sequence shown here is derived from an EMBL/GenBank/DDBJ whole genome shotgun (WGS) entry which is preliminary data.</text>
</comment>
<proteinExistence type="predicted"/>
<dbReference type="AlphaFoldDB" id="A0A2T0UBC3"/>
<dbReference type="EMBL" id="PVTH01000001">
    <property type="protein sequence ID" value="PRY55192.1"/>
    <property type="molecule type" value="Genomic_DNA"/>
</dbReference>